<dbReference type="SUPFAM" id="SSF46689">
    <property type="entry name" value="Homeodomain-like"/>
    <property type="match status" value="1"/>
</dbReference>
<dbReference type="Gene3D" id="1.10.10.60">
    <property type="entry name" value="Homeodomain-like"/>
    <property type="match status" value="3"/>
</dbReference>
<feature type="region of interest" description="Disordered" evidence="3">
    <location>
        <begin position="228"/>
        <end position="270"/>
    </location>
</feature>
<evidence type="ECO:0000256" key="1">
    <source>
        <dbReference type="ARBA" id="ARBA00022737"/>
    </source>
</evidence>
<feature type="compositionally biased region" description="Basic residues" evidence="3">
    <location>
        <begin position="8"/>
        <end position="21"/>
    </location>
</feature>
<dbReference type="InterPro" id="IPR001005">
    <property type="entry name" value="SANT/Myb"/>
</dbReference>
<evidence type="ECO:0000313" key="7">
    <source>
        <dbReference type="Proteomes" id="UP000250572"/>
    </source>
</evidence>
<sequence length="617" mass="68382">MSSWSHRTSSKNRSRRVKRFSKVSLQKPGWTKEEARMMMTMMMDELLRRLVKERGASSWSSVALSFRVSVSVGHLVWSSVVVTSGGALSLSFFQGHRSEVQCQRRWQQIKNPELVKGPWTQEEDRRVMELVQKYGVKRWSLIAKHLHTRNGKQCRERWHNHLNPAVKKSSWTAEEDRVVCQAHRLLGNRWADISKLLPGRTDNSIKNHWNSTLKRKVEKEGYLHFLQLHGSSSAPRPGTRNHTSRRAQTKADSLSTIKDESSFSSNQSSCRPHGSSAHLCSTWAPASCSGCKQGASTELMEMVKPSTGPCPCLSSGTMPMSVSKSCSSQNLEAWSYQEMTSHPSPEAPLLREDSPSVIDLSRSYVRRCGKAGPGFLRTGVKEQLMKTDEGASFMDSSSSWERSSMMEAAVFSPAEVFSLSAAEELSFQRPPLTSTPLCSLKHQNVCCVHCSLGSRTEQIRALFPSAPETPTPLKVPDCQDEVHGESLLSSILQSPNGTGSASQVQVGSGSGQQKVQGPSGSAVPAQARFVPTCDEFECFPLDEQLEVWWAQQHAPNQGSPECPANRTNPFEVSGELQVVMFGRTEDQASLTQQARHYVSLHVGTNQNLQSSGRFTSG</sequence>
<dbReference type="Proteomes" id="UP000250572">
    <property type="component" value="Unassembled WGS sequence"/>
</dbReference>
<protein>
    <submittedName>
        <fullName evidence="6">Uncharacterized protein</fullName>
    </submittedName>
</protein>
<evidence type="ECO:0000256" key="2">
    <source>
        <dbReference type="ARBA" id="ARBA00023125"/>
    </source>
</evidence>
<proteinExistence type="predicted"/>
<dbReference type="SMART" id="SM00717">
    <property type="entry name" value="SANT"/>
    <property type="match status" value="3"/>
</dbReference>
<dbReference type="Pfam" id="PF13921">
    <property type="entry name" value="Myb_DNA-bind_6"/>
    <property type="match status" value="1"/>
</dbReference>
<feature type="compositionally biased region" description="Low complexity" evidence="3">
    <location>
        <begin position="499"/>
        <end position="521"/>
    </location>
</feature>
<evidence type="ECO:0000259" key="5">
    <source>
        <dbReference type="PROSITE" id="PS51294"/>
    </source>
</evidence>
<feature type="region of interest" description="Disordered" evidence="3">
    <location>
        <begin position="1"/>
        <end position="21"/>
    </location>
</feature>
<dbReference type="AlphaFoldDB" id="A0A315W7N1"/>
<feature type="domain" description="Myb-like" evidence="4">
    <location>
        <begin position="163"/>
        <end position="213"/>
    </location>
</feature>
<dbReference type="GO" id="GO:0000981">
    <property type="term" value="F:DNA-binding transcription factor activity, RNA polymerase II-specific"/>
    <property type="evidence" value="ECO:0007669"/>
    <property type="project" value="TreeGrafter"/>
</dbReference>
<organism evidence="6 7">
    <name type="scientific">Gambusia affinis</name>
    <name type="common">Western mosquitofish</name>
    <name type="synonym">Heterandria affinis</name>
    <dbReference type="NCBI Taxonomy" id="33528"/>
    <lineage>
        <taxon>Eukaryota</taxon>
        <taxon>Metazoa</taxon>
        <taxon>Chordata</taxon>
        <taxon>Craniata</taxon>
        <taxon>Vertebrata</taxon>
        <taxon>Euteleostomi</taxon>
        <taxon>Actinopterygii</taxon>
        <taxon>Neopterygii</taxon>
        <taxon>Teleostei</taxon>
        <taxon>Neoteleostei</taxon>
        <taxon>Acanthomorphata</taxon>
        <taxon>Ovalentaria</taxon>
        <taxon>Atherinomorphae</taxon>
        <taxon>Cyprinodontiformes</taxon>
        <taxon>Poeciliidae</taxon>
        <taxon>Poeciliinae</taxon>
        <taxon>Gambusia</taxon>
    </lineage>
</organism>
<dbReference type="EMBL" id="NHOQ01000205">
    <property type="protein sequence ID" value="PWA32053.1"/>
    <property type="molecule type" value="Genomic_DNA"/>
</dbReference>
<keyword evidence="7" id="KW-1185">Reference proteome</keyword>
<keyword evidence="2" id="KW-0238">DNA-binding</keyword>
<feature type="region of interest" description="Disordered" evidence="3">
    <location>
        <begin position="491"/>
        <end position="523"/>
    </location>
</feature>
<dbReference type="InterPro" id="IPR009057">
    <property type="entry name" value="Homeodomain-like_sf"/>
</dbReference>
<feature type="non-terminal residue" evidence="6">
    <location>
        <position position="617"/>
    </location>
</feature>
<dbReference type="FunFam" id="1.10.10.60:FF:000010">
    <property type="entry name" value="Transcriptional activator Myb isoform A"/>
    <property type="match status" value="1"/>
</dbReference>
<reference evidence="6 7" key="1">
    <citation type="journal article" date="2018" name="G3 (Bethesda)">
        <title>A High-Quality Reference Genome for the Invasive Mosquitofish Gambusia affinis Using a Chicago Library.</title>
        <authorList>
            <person name="Hoffberg S.L."/>
            <person name="Troendle N.J."/>
            <person name="Glenn T.C."/>
            <person name="Mahmud O."/>
            <person name="Louha S."/>
            <person name="Chalopin D."/>
            <person name="Bennetzen J.L."/>
            <person name="Mauricio R."/>
        </authorList>
    </citation>
    <scope>NUCLEOTIDE SEQUENCE [LARGE SCALE GENOMIC DNA]</scope>
    <source>
        <strain evidence="6">NE01/NJP1002.9</strain>
        <tissue evidence="6">Muscle</tissue>
    </source>
</reference>
<feature type="domain" description="HTH myb-type" evidence="5">
    <location>
        <begin position="167"/>
        <end position="217"/>
    </location>
</feature>
<evidence type="ECO:0000259" key="4">
    <source>
        <dbReference type="PROSITE" id="PS50090"/>
    </source>
</evidence>
<feature type="domain" description="Myb-like" evidence="4">
    <location>
        <begin position="111"/>
        <end position="162"/>
    </location>
</feature>
<dbReference type="InterPro" id="IPR050560">
    <property type="entry name" value="MYB_TF"/>
</dbReference>
<feature type="domain" description="HTH myb-type" evidence="5">
    <location>
        <begin position="111"/>
        <end position="166"/>
    </location>
</feature>
<accession>A0A315W7N1</accession>
<dbReference type="PROSITE" id="PS51294">
    <property type="entry name" value="HTH_MYB"/>
    <property type="match status" value="2"/>
</dbReference>
<dbReference type="CDD" id="cd00167">
    <property type="entry name" value="SANT"/>
    <property type="match status" value="3"/>
</dbReference>
<evidence type="ECO:0000313" key="6">
    <source>
        <dbReference type="EMBL" id="PWA32053.1"/>
    </source>
</evidence>
<dbReference type="PANTHER" id="PTHR45614">
    <property type="entry name" value="MYB PROTEIN-RELATED"/>
    <property type="match status" value="1"/>
</dbReference>
<dbReference type="PANTHER" id="PTHR45614:SF30">
    <property type="entry name" value="MYB-RELATED PROTEIN B"/>
    <property type="match status" value="1"/>
</dbReference>
<gene>
    <name evidence="6" type="ORF">CCH79_00020410</name>
</gene>
<dbReference type="PROSITE" id="PS50090">
    <property type="entry name" value="MYB_LIKE"/>
    <property type="match status" value="3"/>
</dbReference>
<dbReference type="GO" id="GO:0000978">
    <property type="term" value="F:RNA polymerase II cis-regulatory region sequence-specific DNA binding"/>
    <property type="evidence" value="ECO:0007669"/>
    <property type="project" value="TreeGrafter"/>
</dbReference>
<feature type="compositionally biased region" description="Polar residues" evidence="3">
    <location>
        <begin position="250"/>
        <end position="270"/>
    </location>
</feature>
<keyword evidence="1" id="KW-0677">Repeat</keyword>
<name>A0A315W7N1_GAMAF</name>
<dbReference type="GO" id="GO:0005634">
    <property type="term" value="C:nucleus"/>
    <property type="evidence" value="ECO:0007669"/>
    <property type="project" value="TreeGrafter"/>
</dbReference>
<comment type="caution">
    <text evidence="6">The sequence shown here is derived from an EMBL/GenBank/DDBJ whole genome shotgun (WGS) entry which is preliminary data.</text>
</comment>
<dbReference type="STRING" id="33528.ENSGAFP00000028020"/>
<evidence type="ECO:0000256" key="3">
    <source>
        <dbReference type="SAM" id="MobiDB-lite"/>
    </source>
</evidence>
<dbReference type="InterPro" id="IPR017930">
    <property type="entry name" value="Myb_dom"/>
</dbReference>
<feature type="domain" description="Myb-like" evidence="4">
    <location>
        <begin position="22"/>
        <end position="110"/>
    </location>
</feature>